<proteinExistence type="inferred from homology"/>
<organism evidence="9 10">
    <name type="scientific">Parafrankia soli</name>
    <dbReference type="NCBI Taxonomy" id="2599596"/>
    <lineage>
        <taxon>Bacteria</taxon>
        <taxon>Bacillati</taxon>
        <taxon>Actinomycetota</taxon>
        <taxon>Actinomycetes</taxon>
        <taxon>Frankiales</taxon>
        <taxon>Frankiaceae</taxon>
        <taxon>Parafrankia</taxon>
    </lineage>
</organism>
<dbReference type="Gene3D" id="3.90.1720.10">
    <property type="entry name" value="endopeptidase domain like (from Nostoc punctiforme)"/>
    <property type="match status" value="1"/>
</dbReference>
<evidence type="ECO:0000256" key="1">
    <source>
        <dbReference type="ARBA" id="ARBA00007074"/>
    </source>
</evidence>
<dbReference type="InterPro" id="IPR000064">
    <property type="entry name" value="NLP_P60_dom"/>
</dbReference>
<dbReference type="AlphaFoldDB" id="A0A1S1PE67"/>
<feature type="coiled-coil region" evidence="5">
    <location>
        <begin position="228"/>
        <end position="278"/>
    </location>
</feature>
<dbReference type="InterPro" id="IPR038765">
    <property type="entry name" value="Papain-like_cys_pep_sf"/>
</dbReference>
<accession>A0A1S1PE67</accession>
<dbReference type="PANTHER" id="PTHR47359">
    <property type="entry name" value="PEPTIDOGLYCAN DL-ENDOPEPTIDASE CWLO"/>
    <property type="match status" value="1"/>
</dbReference>
<keyword evidence="10" id="KW-1185">Reference proteome</keyword>
<feature type="signal peptide" evidence="7">
    <location>
        <begin position="1"/>
        <end position="19"/>
    </location>
</feature>
<dbReference type="SUPFAM" id="SSF54001">
    <property type="entry name" value="Cysteine proteinases"/>
    <property type="match status" value="1"/>
</dbReference>
<feature type="domain" description="NlpC/P60" evidence="8">
    <location>
        <begin position="305"/>
        <end position="421"/>
    </location>
</feature>
<evidence type="ECO:0000256" key="2">
    <source>
        <dbReference type="ARBA" id="ARBA00022670"/>
    </source>
</evidence>
<protein>
    <submittedName>
        <fullName evidence="9">Glycoside hydrolase</fullName>
    </submittedName>
</protein>
<dbReference type="OrthoDB" id="3209655at2"/>
<sequence length="421" mass="44119">MRPVLITLLGVLAAGPSLTGAGGGIGAGMARAEPNAPTRGGDTNSDTNSDTPDDTPGGSGGGPQVGHAEDLGSIAAQITATRAHLDDLNHKMSVAAEQYNAERIRLAEAERAAATAAQQLRTADAAVRHASDRHRGLATSAYRSGGLEQLSILLTGDPRTALDRAGAVDALSRRQRAAESDLRLARHDQTEAKQAADETRAGRQRLVDSLAERRRGLEESAGEQGRLLDGLIARQAELERQAREREAAALRARKAAEAAAAAETARQAALERDRLTREAGLVTTAGNAFAAAPALPAAPPPTGGSGGAARAVQEARAQLGKPYVWGAEGPDSFDCSGLTQWVWGKAGVSIPHYTGDQWTAGRRVTRDELIPGDLVFFGADLYHVGIYIGNGQMIHAPRTGEVVRIENVWWSTFQGGVRPGA</sequence>
<gene>
    <name evidence="9" type="ORF">BBK14_08060</name>
</gene>
<evidence type="ECO:0000313" key="9">
    <source>
        <dbReference type="EMBL" id="OHV21218.1"/>
    </source>
</evidence>
<keyword evidence="7" id="KW-0732">Signal</keyword>
<dbReference type="RefSeq" id="WP_071066562.1">
    <property type="nucleotide sequence ID" value="NZ_MAXA01000257.1"/>
</dbReference>
<dbReference type="PANTHER" id="PTHR47359:SF3">
    <property type="entry name" value="NLP_P60 DOMAIN-CONTAINING PROTEIN-RELATED"/>
    <property type="match status" value="1"/>
</dbReference>
<feature type="region of interest" description="Disordered" evidence="6">
    <location>
        <begin position="25"/>
        <end position="68"/>
    </location>
</feature>
<dbReference type="Proteomes" id="UP000179769">
    <property type="component" value="Unassembled WGS sequence"/>
</dbReference>
<keyword evidence="4" id="KW-0788">Thiol protease</keyword>
<evidence type="ECO:0000259" key="8">
    <source>
        <dbReference type="PROSITE" id="PS51935"/>
    </source>
</evidence>
<feature type="region of interest" description="Disordered" evidence="6">
    <location>
        <begin position="293"/>
        <end position="312"/>
    </location>
</feature>
<feature type="region of interest" description="Disordered" evidence="6">
    <location>
        <begin position="178"/>
        <end position="204"/>
    </location>
</feature>
<evidence type="ECO:0000256" key="6">
    <source>
        <dbReference type="SAM" id="MobiDB-lite"/>
    </source>
</evidence>
<keyword evidence="3 9" id="KW-0378">Hydrolase</keyword>
<keyword evidence="2" id="KW-0645">Protease</keyword>
<dbReference type="GO" id="GO:0006508">
    <property type="term" value="P:proteolysis"/>
    <property type="evidence" value="ECO:0007669"/>
    <property type="project" value="UniProtKB-KW"/>
</dbReference>
<keyword evidence="5" id="KW-0175">Coiled coil</keyword>
<feature type="compositionally biased region" description="Basic and acidic residues" evidence="6">
    <location>
        <begin position="178"/>
        <end position="201"/>
    </location>
</feature>
<evidence type="ECO:0000256" key="7">
    <source>
        <dbReference type="SAM" id="SignalP"/>
    </source>
</evidence>
<evidence type="ECO:0000256" key="3">
    <source>
        <dbReference type="ARBA" id="ARBA00022801"/>
    </source>
</evidence>
<dbReference type="EMBL" id="MAXA01000257">
    <property type="protein sequence ID" value="OHV21218.1"/>
    <property type="molecule type" value="Genomic_DNA"/>
</dbReference>
<name>A0A1S1PE67_9ACTN</name>
<feature type="coiled-coil region" evidence="5">
    <location>
        <begin position="99"/>
        <end position="126"/>
    </location>
</feature>
<evidence type="ECO:0000256" key="5">
    <source>
        <dbReference type="SAM" id="Coils"/>
    </source>
</evidence>
<dbReference type="GO" id="GO:0008234">
    <property type="term" value="F:cysteine-type peptidase activity"/>
    <property type="evidence" value="ECO:0007669"/>
    <property type="project" value="UniProtKB-KW"/>
</dbReference>
<reference evidence="10" key="1">
    <citation type="submission" date="2016-07" db="EMBL/GenBank/DDBJ databases">
        <title>Frankia sp. NRRL B-16219 Genome sequencing.</title>
        <authorList>
            <person name="Ghodhbane-Gtari F."/>
            <person name="Swanson E."/>
            <person name="Gueddou A."/>
            <person name="Louati M."/>
            <person name="Nouioui I."/>
            <person name="Hezbri K."/>
            <person name="Abebe-Akele F."/>
            <person name="Simpson S."/>
            <person name="Morris K."/>
            <person name="Thomas K."/>
            <person name="Gtari M."/>
            <person name="Tisa L.S."/>
        </authorList>
    </citation>
    <scope>NUCLEOTIDE SEQUENCE [LARGE SCALE GENOMIC DNA]</scope>
    <source>
        <strain evidence="10">NRRL B-16219</strain>
    </source>
</reference>
<comment type="caution">
    <text evidence="9">The sequence shown here is derived from an EMBL/GenBank/DDBJ whole genome shotgun (WGS) entry which is preliminary data.</text>
</comment>
<evidence type="ECO:0000313" key="10">
    <source>
        <dbReference type="Proteomes" id="UP000179769"/>
    </source>
</evidence>
<dbReference type="PROSITE" id="PS51935">
    <property type="entry name" value="NLPC_P60"/>
    <property type="match status" value="1"/>
</dbReference>
<dbReference type="InterPro" id="IPR051794">
    <property type="entry name" value="PG_Endopeptidase_C40"/>
</dbReference>
<feature type="compositionally biased region" description="Low complexity" evidence="6">
    <location>
        <begin position="40"/>
        <end position="56"/>
    </location>
</feature>
<comment type="similarity">
    <text evidence="1">Belongs to the peptidase C40 family.</text>
</comment>
<evidence type="ECO:0000256" key="4">
    <source>
        <dbReference type="ARBA" id="ARBA00022807"/>
    </source>
</evidence>
<feature type="chain" id="PRO_5038419833" evidence="7">
    <location>
        <begin position="20"/>
        <end position="421"/>
    </location>
</feature>
<dbReference type="Pfam" id="PF00877">
    <property type="entry name" value="NLPC_P60"/>
    <property type="match status" value="1"/>
</dbReference>